<evidence type="ECO:0000313" key="4">
    <source>
        <dbReference type="Proteomes" id="UP001207654"/>
    </source>
</evidence>
<sequence length="107" mass="11365">MRNWMKQLGTRFSLVVSLGVSSTALAYPPQCVDVCTCESYCNMDCYAGTTFKTTCGEDGALCREVCGVGVTQASLSQASLSQDAQEQQDASRDVCTEQAQPSASAES</sequence>
<feature type="region of interest" description="Disordered" evidence="1">
    <location>
        <begin position="80"/>
        <end position="107"/>
    </location>
</feature>
<accession>A0ABT3ZXH6</accession>
<feature type="signal peptide" evidence="2">
    <location>
        <begin position="1"/>
        <end position="26"/>
    </location>
</feature>
<evidence type="ECO:0000256" key="2">
    <source>
        <dbReference type="SAM" id="SignalP"/>
    </source>
</evidence>
<name>A0ABT3ZXH6_9BACT</name>
<evidence type="ECO:0000256" key="1">
    <source>
        <dbReference type="SAM" id="MobiDB-lite"/>
    </source>
</evidence>
<reference evidence="3 4" key="1">
    <citation type="submission" date="2022-11" db="EMBL/GenBank/DDBJ databases">
        <title>Minimal conservation of predation-associated metabolite biosynthetic gene clusters underscores biosynthetic potential of Myxococcota including descriptions for ten novel species: Archangium lansinium sp. nov., Myxococcus landrumus sp. nov., Nannocystis bai.</title>
        <authorList>
            <person name="Ahearne A."/>
            <person name="Stevens C."/>
            <person name="Phillips K."/>
        </authorList>
    </citation>
    <scope>NUCLEOTIDE SEQUENCE [LARGE SCALE GENOMIC DNA]</scope>
    <source>
        <strain evidence="3 4">MIWBW</strain>
    </source>
</reference>
<keyword evidence="4" id="KW-1185">Reference proteome</keyword>
<evidence type="ECO:0008006" key="5">
    <source>
        <dbReference type="Google" id="ProtNLM"/>
    </source>
</evidence>
<feature type="chain" id="PRO_5046625685" description="Lipoprotein" evidence="2">
    <location>
        <begin position="27"/>
        <end position="107"/>
    </location>
</feature>
<comment type="caution">
    <text evidence="3">The sequence shown here is derived from an EMBL/GenBank/DDBJ whole genome shotgun (WGS) entry which is preliminary data.</text>
</comment>
<organism evidence="3 4">
    <name type="scientific">Archangium lansingense</name>
    <dbReference type="NCBI Taxonomy" id="2995310"/>
    <lineage>
        <taxon>Bacteria</taxon>
        <taxon>Pseudomonadati</taxon>
        <taxon>Myxococcota</taxon>
        <taxon>Myxococcia</taxon>
        <taxon>Myxococcales</taxon>
        <taxon>Cystobacterineae</taxon>
        <taxon>Archangiaceae</taxon>
        <taxon>Archangium</taxon>
    </lineage>
</organism>
<dbReference type="EMBL" id="JAPNKA010000001">
    <property type="protein sequence ID" value="MCY1074098.1"/>
    <property type="molecule type" value="Genomic_DNA"/>
</dbReference>
<keyword evidence="2" id="KW-0732">Signal</keyword>
<dbReference type="Proteomes" id="UP001207654">
    <property type="component" value="Unassembled WGS sequence"/>
</dbReference>
<proteinExistence type="predicted"/>
<feature type="compositionally biased region" description="Polar residues" evidence="1">
    <location>
        <begin position="97"/>
        <end position="107"/>
    </location>
</feature>
<protein>
    <recommendedName>
        <fullName evidence="5">Lipoprotein</fullName>
    </recommendedName>
</protein>
<dbReference type="RefSeq" id="WP_267533079.1">
    <property type="nucleotide sequence ID" value="NZ_JAPNKA010000001.1"/>
</dbReference>
<gene>
    <name evidence="3" type="ORF">OV287_06340</name>
</gene>
<evidence type="ECO:0000313" key="3">
    <source>
        <dbReference type="EMBL" id="MCY1074098.1"/>
    </source>
</evidence>